<proteinExistence type="predicted"/>
<dbReference type="Proteomes" id="UP000291084">
    <property type="component" value="Chromosome 1"/>
</dbReference>
<feature type="transmembrane region" description="Helical" evidence="1">
    <location>
        <begin position="26"/>
        <end position="45"/>
    </location>
</feature>
<keyword evidence="1" id="KW-0812">Transmembrane</keyword>
<evidence type="ECO:0000256" key="1">
    <source>
        <dbReference type="SAM" id="Phobius"/>
    </source>
</evidence>
<keyword evidence="1" id="KW-0472">Membrane</keyword>
<organism evidence="2 3">
    <name type="scientific">Vigna angularis var. angularis</name>
    <dbReference type="NCBI Taxonomy" id="157739"/>
    <lineage>
        <taxon>Eukaryota</taxon>
        <taxon>Viridiplantae</taxon>
        <taxon>Streptophyta</taxon>
        <taxon>Embryophyta</taxon>
        <taxon>Tracheophyta</taxon>
        <taxon>Spermatophyta</taxon>
        <taxon>Magnoliopsida</taxon>
        <taxon>eudicotyledons</taxon>
        <taxon>Gunneridae</taxon>
        <taxon>Pentapetalae</taxon>
        <taxon>rosids</taxon>
        <taxon>fabids</taxon>
        <taxon>Fabales</taxon>
        <taxon>Fabaceae</taxon>
        <taxon>Papilionoideae</taxon>
        <taxon>50 kb inversion clade</taxon>
        <taxon>NPAAA clade</taxon>
        <taxon>indigoferoid/millettioid clade</taxon>
        <taxon>Phaseoleae</taxon>
        <taxon>Vigna</taxon>
    </lineage>
</organism>
<gene>
    <name evidence="2" type="primary">Vigan.01G142800</name>
    <name evidence="2" type="ORF">VIGAN_01142800</name>
</gene>
<protein>
    <submittedName>
        <fullName evidence="2">Uncharacterized protein</fullName>
    </submittedName>
</protein>
<keyword evidence="3" id="KW-1185">Reference proteome</keyword>
<keyword evidence="1" id="KW-1133">Transmembrane helix</keyword>
<accession>A0A0S3R038</accession>
<dbReference type="AlphaFoldDB" id="A0A0S3R038"/>
<evidence type="ECO:0000313" key="2">
    <source>
        <dbReference type="EMBL" id="BAT73878.1"/>
    </source>
</evidence>
<reference evidence="2 3" key="1">
    <citation type="journal article" date="2015" name="Sci. Rep.">
        <title>The power of single molecule real-time sequencing technology in the de novo assembly of a eukaryotic genome.</title>
        <authorList>
            <person name="Sakai H."/>
            <person name="Naito K."/>
            <person name="Ogiso-Tanaka E."/>
            <person name="Takahashi Y."/>
            <person name="Iseki K."/>
            <person name="Muto C."/>
            <person name="Satou K."/>
            <person name="Teruya K."/>
            <person name="Shiroma A."/>
            <person name="Shimoji M."/>
            <person name="Hirano T."/>
            <person name="Itoh T."/>
            <person name="Kaga A."/>
            <person name="Tomooka N."/>
        </authorList>
    </citation>
    <scope>NUCLEOTIDE SEQUENCE [LARGE SCALE GENOMIC DNA]</scope>
    <source>
        <strain evidence="3">cv. Shumari</strain>
    </source>
</reference>
<dbReference type="EMBL" id="AP015034">
    <property type="protein sequence ID" value="BAT73878.1"/>
    <property type="molecule type" value="Genomic_DNA"/>
</dbReference>
<evidence type="ECO:0000313" key="3">
    <source>
        <dbReference type="Proteomes" id="UP000291084"/>
    </source>
</evidence>
<name>A0A0S3R038_PHAAN</name>
<sequence length="118" mass="13644">MDSSLFANTICSRYNELGKIHVHGQICMYWILLLALLITKLAFLWKSHLSENYLICRNEPKGVCGVLPCSCNHCNCSNNLFLTVFIMTSHSYFYYPSISSHVFTFFFLSQQKFSLLLL</sequence>